<evidence type="ECO:0000256" key="1">
    <source>
        <dbReference type="ARBA" id="ARBA00034120"/>
    </source>
</evidence>
<dbReference type="InterPro" id="IPR043502">
    <property type="entry name" value="DNA/RNA_pol_sf"/>
</dbReference>
<gene>
    <name evidence="3" type="ORF">POL72_14765</name>
</gene>
<dbReference type="RefSeq" id="WP_272095863.1">
    <property type="nucleotide sequence ID" value="NZ_JAQNDK010000001.1"/>
</dbReference>
<protein>
    <submittedName>
        <fullName evidence="3">Group II intron maturase-specific domain-containing protein</fullName>
    </submittedName>
</protein>
<dbReference type="Pfam" id="PF08388">
    <property type="entry name" value="GIIM"/>
    <property type="match status" value="1"/>
</dbReference>
<dbReference type="InterPro" id="IPR051083">
    <property type="entry name" value="GrpII_Intron_Splice-Mob/Def"/>
</dbReference>
<dbReference type="SUPFAM" id="SSF56672">
    <property type="entry name" value="DNA/RNA polymerases"/>
    <property type="match status" value="1"/>
</dbReference>
<reference evidence="3 4" key="1">
    <citation type="submission" date="2023-01" db="EMBL/GenBank/DDBJ databases">
        <title>Minimal conservation of predation-associated metabolite biosynthetic gene clusters underscores biosynthetic potential of Myxococcota including descriptions for ten novel species: Archangium lansinium sp. nov., Myxococcus landrumus sp. nov., Nannocystis bai.</title>
        <authorList>
            <person name="Ahearne A."/>
            <person name="Stevens C."/>
            <person name="Dowd S."/>
        </authorList>
    </citation>
    <scope>NUCLEOTIDE SEQUENCE [LARGE SCALE GENOMIC DNA]</scope>
    <source>
        <strain evidence="3 4">WIWO2</strain>
    </source>
</reference>
<evidence type="ECO:0000313" key="4">
    <source>
        <dbReference type="Proteomes" id="UP001217485"/>
    </source>
</evidence>
<keyword evidence="4" id="KW-1185">Reference proteome</keyword>
<name>A0ABT5BY36_9BACT</name>
<comment type="similarity">
    <text evidence="1">Belongs to the bacterial reverse transcriptase family.</text>
</comment>
<dbReference type="PANTHER" id="PTHR34047">
    <property type="entry name" value="NUCLEAR INTRON MATURASE 1, MITOCHONDRIAL-RELATED"/>
    <property type="match status" value="1"/>
</dbReference>
<evidence type="ECO:0000259" key="2">
    <source>
        <dbReference type="Pfam" id="PF08388"/>
    </source>
</evidence>
<dbReference type="Proteomes" id="UP001217485">
    <property type="component" value="Unassembled WGS sequence"/>
</dbReference>
<feature type="domain" description="Group II intron maturase-specific" evidence="2">
    <location>
        <begin position="45"/>
        <end position="117"/>
    </location>
</feature>
<organism evidence="3 4">
    <name type="scientific">Sorangium atrum</name>
    <dbReference type="NCBI Taxonomy" id="2995308"/>
    <lineage>
        <taxon>Bacteria</taxon>
        <taxon>Pseudomonadati</taxon>
        <taxon>Myxococcota</taxon>
        <taxon>Polyangia</taxon>
        <taxon>Polyangiales</taxon>
        <taxon>Polyangiaceae</taxon>
        <taxon>Sorangium</taxon>
    </lineage>
</organism>
<dbReference type="EMBL" id="JAQNDK010000001">
    <property type="protein sequence ID" value="MDC0679002.1"/>
    <property type="molecule type" value="Genomic_DNA"/>
</dbReference>
<proteinExistence type="inferred from homology"/>
<comment type="caution">
    <text evidence="3">The sequence shown here is derived from an EMBL/GenBank/DDBJ whole genome shotgun (WGS) entry which is preliminary data.</text>
</comment>
<dbReference type="InterPro" id="IPR013597">
    <property type="entry name" value="Mat_intron_G2"/>
</dbReference>
<evidence type="ECO:0000313" key="3">
    <source>
        <dbReference type="EMBL" id="MDC0679002.1"/>
    </source>
</evidence>
<sequence>MELSPEKTLVTHVDEGFDFLGHRIRRVPWKGKLVGWTYPSKKSLEAIKHKVRSLTTRSTTYLALKEVLYALNPVLRGWATYFRYDASKRTLAYVDYFAWWRVFRWLRKKHPKRTWKYLKGRYCGGGWTLQEGGLELFRPSRVRVERYRYRGTRILLPWMDPDELGNVGRFANSAYDDPSSLGALQEDLAVT</sequence>
<accession>A0ABT5BY36</accession>
<dbReference type="PANTHER" id="PTHR34047:SF8">
    <property type="entry name" value="PROTEIN YKFC"/>
    <property type="match status" value="1"/>
</dbReference>